<reference evidence="3 4" key="1">
    <citation type="submission" date="2024-03" db="EMBL/GenBank/DDBJ databases">
        <title>A high-quality draft genome sequence of Diaporthe vaccinii, a causative agent of upright dieback and viscid rot disease in cranberry plants.</title>
        <authorList>
            <person name="Sarrasin M."/>
            <person name="Lang B.F."/>
            <person name="Burger G."/>
        </authorList>
    </citation>
    <scope>NUCLEOTIDE SEQUENCE [LARGE SCALE GENOMIC DNA]</scope>
    <source>
        <strain evidence="3 4">IS7</strain>
    </source>
</reference>
<dbReference type="InterPro" id="IPR023210">
    <property type="entry name" value="NADP_OxRdtase_dom"/>
</dbReference>
<evidence type="ECO:0000313" key="4">
    <source>
        <dbReference type="Proteomes" id="UP001600888"/>
    </source>
</evidence>
<evidence type="ECO:0000256" key="1">
    <source>
        <dbReference type="ARBA" id="ARBA00023002"/>
    </source>
</evidence>
<evidence type="ECO:0000313" key="3">
    <source>
        <dbReference type="EMBL" id="KAL2275242.1"/>
    </source>
</evidence>
<keyword evidence="4" id="KW-1185">Reference proteome</keyword>
<dbReference type="InterPro" id="IPR036812">
    <property type="entry name" value="NAD(P)_OxRdtase_dom_sf"/>
</dbReference>
<dbReference type="Proteomes" id="UP001600888">
    <property type="component" value="Unassembled WGS sequence"/>
</dbReference>
<dbReference type="PRINTS" id="PR00069">
    <property type="entry name" value="ALDKETRDTASE"/>
</dbReference>
<keyword evidence="1" id="KW-0560">Oxidoreductase</keyword>
<proteinExistence type="predicted"/>
<dbReference type="Pfam" id="PF00248">
    <property type="entry name" value="Aldo_ket_red"/>
    <property type="match status" value="1"/>
</dbReference>
<evidence type="ECO:0000259" key="2">
    <source>
        <dbReference type="Pfam" id="PF00248"/>
    </source>
</evidence>
<accession>A0ABR4DYJ0</accession>
<feature type="domain" description="NADP-dependent oxidoreductase" evidence="2">
    <location>
        <begin position="29"/>
        <end position="169"/>
    </location>
</feature>
<dbReference type="InterPro" id="IPR020471">
    <property type="entry name" value="AKR"/>
</dbReference>
<dbReference type="SUPFAM" id="SSF51430">
    <property type="entry name" value="NAD(P)-linked oxidoreductase"/>
    <property type="match status" value="1"/>
</dbReference>
<gene>
    <name evidence="3" type="ORF">FJTKL_02186</name>
</gene>
<name>A0ABR4DYJ0_9PEZI</name>
<comment type="caution">
    <text evidence="3">The sequence shown here is derived from an EMBL/GenBank/DDBJ whole genome shotgun (WGS) entry which is preliminary data.</text>
</comment>
<sequence length="172" mass="19073">MELPKSFPLNTGHQMPSVGLGTFQAIAGNDGVTEVVSKALAVGYQHFDTAFQYGTERHIGQAIRESSCPREEIFIISKLWNTWHKPEDVEEAMNRSLEALGTDYVPQAYQIDSEHNALRNADGSGRPIVDVELSRNYQTTWAALEGLVHNGKVRTIGLANFSITKTKRILST</sequence>
<dbReference type="PANTHER" id="PTHR11732">
    <property type="entry name" value="ALDO/KETO REDUCTASE"/>
    <property type="match status" value="1"/>
</dbReference>
<dbReference type="Gene3D" id="3.20.20.100">
    <property type="entry name" value="NADP-dependent oxidoreductase domain"/>
    <property type="match status" value="1"/>
</dbReference>
<dbReference type="EMBL" id="JBAWTH010000139">
    <property type="protein sequence ID" value="KAL2275242.1"/>
    <property type="molecule type" value="Genomic_DNA"/>
</dbReference>
<protein>
    <recommendedName>
        <fullName evidence="2">NADP-dependent oxidoreductase domain-containing protein</fullName>
    </recommendedName>
</protein>
<organism evidence="3 4">
    <name type="scientific">Diaporthe vaccinii</name>
    <dbReference type="NCBI Taxonomy" id="105482"/>
    <lineage>
        <taxon>Eukaryota</taxon>
        <taxon>Fungi</taxon>
        <taxon>Dikarya</taxon>
        <taxon>Ascomycota</taxon>
        <taxon>Pezizomycotina</taxon>
        <taxon>Sordariomycetes</taxon>
        <taxon>Sordariomycetidae</taxon>
        <taxon>Diaporthales</taxon>
        <taxon>Diaporthaceae</taxon>
        <taxon>Diaporthe</taxon>
        <taxon>Diaporthe eres species complex</taxon>
    </lineage>
</organism>